<evidence type="ECO:0000313" key="3">
    <source>
        <dbReference type="Proteomes" id="UP000034799"/>
    </source>
</evidence>
<evidence type="ECO:0000313" key="2">
    <source>
        <dbReference type="EMBL" id="KKR06436.1"/>
    </source>
</evidence>
<keyword evidence="1" id="KW-1133">Transmembrane helix</keyword>
<comment type="caution">
    <text evidence="2">The sequence shown here is derived from an EMBL/GenBank/DDBJ whole genome shotgun (WGS) entry which is preliminary data.</text>
</comment>
<name>A0A0G0N0R3_9BACT</name>
<feature type="transmembrane region" description="Helical" evidence="1">
    <location>
        <begin position="12"/>
        <end position="30"/>
    </location>
</feature>
<dbReference type="STRING" id="1619100.UT34_C0001G0477"/>
<accession>A0A0G0N0R3</accession>
<proteinExistence type="predicted"/>
<reference evidence="2 3" key="1">
    <citation type="journal article" date="2015" name="Nature">
        <title>rRNA introns, odd ribosomes, and small enigmatic genomes across a large radiation of phyla.</title>
        <authorList>
            <person name="Brown C.T."/>
            <person name="Hug L.A."/>
            <person name="Thomas B.C."/>
            <person name="Sharon I."/>
            <person name="Castelle C.J."/>
            <person name="Singh A."/>
            <person name="Wilkins M.J."/>
            <person name="Williams K.H."/>
            <person name="Banfield J.F."/>
        </authorList>
    </citation>
    <scope>NUCLEOTIDE SEQUENCE [LARGE SCALE GENOMIC DNA]</scope>
</reference>
<protein>
    <submittedName>
        <fullName evidence="2">Uncharacterized protein</fullName>
    </submittedName>
</protein>
<dbReference type="AlphaFoldDB" id="A0A0G0N0R3"/>
<evidence type="ECO:0000256" key="1">
    <source>
        <dbReference type="SAM" id="Phobius"/>
    </source>
</evidence>
<keyword evidence="1" id="KW-0472">Membrane</keyword>
<keyword evidence="1" id="KW-0812">Transmembrane</keyword>
<organism evidence="2 3">
    <name type="scientific">candidate division WS6 bacterium GW2011_GWF2_39_15</name>
    <dbReference type="NCBI Taxonomy" id="1619100"/>
    <lineage>
        <taxon>Bacteria</taxon>
        <taxon>Candidatus Dojkabacteria</taxon>
    </lineage>
</organism>
<dbReference type="EMBL" id="LBWK01000001">
    <property type="protein sequence ID" value="KKR06436.1"/>
    <property type="molecule type" value="Genomic_DNA"/>
</dbReference>
<dbReference type="Proteomes" id="UP000034799">
    <property type="component" value="Unassembled WGS sequence"/>
</dbReference>
<gene>
    <name evidence="2" type="ORF">UT34_C0001G0477</name>
</gene>
<sequence>MRTVRGDKVKLLFIGAFVLVGLLAAGWYYINSSSYLSSSDSSAAFLPSVCSNNGKLSCGTGMQPFCRPVKCSCNISGKFTVVSANADVCVKTTDVAVSKKCVYSPTKNPEVSKLTSLRDTIASFIKVNYSKKVKLTKSENALKTALSASLTHLQKLINESSYKDSKGQTCTSTTVTTPVTDTAACKIVCAKYQGTKENVLTSNGSTLEYKYNGNGTWSYKVTGFKSSSCYDVTPAVVVSKSKPEKVSITASENPLKTLMKCTDAIVAFTKEGTFSASENAVINFSFRSFSTNDRVAK</sequence>